<dbReference type="InterPro" id="IPR003731">
    <property type="entry name" value="Di-Nase_FeMo-co_biosynth"/>
</dbReference>
<dbReference type="PANTHER" id="PTHR42983">
    <property type="entry name" value="DINITROGENASE IRON-MOLYBDENUM COFACTOR PROTEIN-RELATED"/>
    <property type="match status" value="1"/>
</dbReference>
<dbReference type="AlphaFoldDB" id="A0A1U9NL25"/>
<name>A0A1U9NL25_9BACT</name>
<dbReference type="RefSeq" id="WP_146661832.1">
    <property type="nucleotide sequence ID" value="NZ_CP019791.1"/>
</dbReference>
<evidence type="ECO:0000313" key="3">
    <source>
        <dbReference type="Proteomes" id="UP000189674"/>
    </source>
</evidence>
<reference evidence="3" key="1">
    <citation type="submission" date="2017-02" db="EMBL/GenBank/DDBJ databases">
        <title>Comparative genomics and description of representatives of a novel lineage of planctomycetes thriving in anoxic sediments.</title>
        <authorList>
            <person name="Spring S."/>
            <person name="Bunk B."/>
            <person name="Sproer C."/>
        </authorList>
    </citation>
    <scope>NUCLEOTIDE SEQUENCE [LARGE SCALE GENOMIC DNA]</scope>
    <source>
        <strain evidence="3">ST-NAGAB-D1</strain>
    </source>
</reference>
<dbReference type="InterPro" id="IPR036105">
    <property type="entry name" value="DiNase_FeMo-co_biosyn_sf"/>
</dbReference>
<proteinExistence type="predicted"/>
<dbReference type="InterPro" id="IPR033913">
    <property type="entry name" value="MTH1175_dom"/>
</dbReference>
<keyword evidence="3" id="KW-1185">Reference proteome</keyword>
<evidence type="ECO:0000313" key="2">
    <source>
        <dbReference type="EMBL" id="AQT68642.1"/>
    </source>
</evidence>
<dbReference type="STRING" id="1936003.STSP2_01810"/>
<gene>
    <name evidence="2" type="ORF">STSP2_01810</name>
</gene>
<accession>A0A1U9NL25</accession>
<dbReference type="PANTHER" id="PTHR42983:SF1">
    <property type="entry name" value="IRON-MOLYBDENUM PROTEIN"/>
    <property type="match status" value="1"/>
</dbReference>
<protein>
    <submittedName>
        <fullName evidence="2">Dinitrogenase iron-molybdenum cofactor</fullName>
    </submittedName>
</protein>
<dbReference type="Proteomes" id="UP000189674">
    <property type="component" value="Chromosome"/>
</dbReference>
<dbReference type="OrthoDB" id="9807451at2"/>
<dbReference type="SUPFAM" id="SSF53146">
    <property type="entry name" value="Nitrogenase accessory factor-like"/>
    <property type="match status" value="1"/>
</dbReference>
<dbReference type="Pfam" id="PF02579">
    <property type="entry name" value="Nitro_FeMo-Co"/>
    <property type="match status" value="1"/>
</dbReference>
<dbReference type="Gene3D" id="3.30.420.130">
    <property type="entry name" value="Dinitrogenase iron-molybdenum cofactor biosynthesis domain"/>
    <property type="match status" value="1"/>
</dbReference>
<dbReference type="CDD" id="cd00851">
    <property type="entry name" value="MTH1175"/>
    <property type="match status" value="1"/>
</dbReference>
<dbReference type="KEGG" id="alus:STSP2_01810"/>
<sequence length="108" mass="11218">MICVTSKGSDLQSEVDPRFGRCAYFIFIDPATMEFSAVENTSMNAAQGAGISAGKTVIDGDASAVLTGECGPKAMQTLQSGDVKIYTGLNGTVEQAVQAYNEGSLKAI</sequence>
<evidence type="ECO:0000259" key="1">
    <source>
        <dbReference type="Pfam" id="PF02579"/>
    </source>
</evidence>
<dbReference type="EMBL" id="CP019791">
    <property type="protein sequence ID" value="AQT68642.1"/>
    <property type="molecule type" value="Genomic_DNA"/>
</dbReference>
<feature type="domain" description="Dinitrogenase iron-molybdenum cofactor biosynthesis" evidence="1">
    <location>
        <begin position="12"/>
        <end position="101"/>
    </location>
</feature>
<organism evidence="2 3">
    <name type="scientific">Anaerohalosphaera lusitana</name>
    <dbReference type="NCBI Taxonomy" id="1936003"/>
    <lineage>
        <taxon>Bacteria</taxon>
        <taxon>Pseudomonadati</taxon>
        <taxon>Planctomycetota</taxon>
        <taxon>Phycisphaerae</taxon>
        <taxon>Sedimentisphaerales</taxon>
        <taxon>Anaerohalosphaeraceae</taxon>
        <taxon>Anaerohalosphaera</taxon>
    </lineage>
</organism>